<name>A0A6J6WY97_9ZZZZ</name>
<organism evidence="1">
    <name type="scientific">freshwater metagenome</name>
    <dbReference type="NCBI Taxonomy" id="449393"/>
    <lineage>
        <taxon>unclassified sequences</taxon>
        <taxon>metagenomes</taxon>
        <taxon>ecological metagenomes</taxon>
    </lineage>
</organism>
<dbReference type="EMBL" id="CAFAAA010000078">
    <property type="protein sequence ID" value="CAB4790100.1"/>
    <property type="molecule type" value="Genomic_DNA"/>
</dbReference>
<sequence length="213" mass="22669">MRSLRILVVALFCAVSVMIAPPASAKVKISNGVTCTKSGATTKTSSGRYKCTKNPLSTSKKLTWLSTDCLTMSASYLKAKSLLPAAKVVTDRTIANLDADIANQKSVLEATLTKIEIYKVKLADSNAKLAALRADTPNLVMNKKSIDNYQKAVNSWTSAITSLTKITGPTGDLQRAINRIGSSKISATASYEGLKSDLVNSLTTTKLMCSKGL</sequence>
<reference evidence="1" key="1">
    <citation type="submission" date="2020-05" db="EMBL/GenBank/DDBJ databases">
        <authorList>
            <person name="Chiriac C."/>
            <person name="Salcher M."/>
            <person name="Ghai R."/>
            <person name="Kavagutti S V."/>
        </authorList>
    </citation>
    <scope>NUCLEOTIDE SEQUENCE</scope>
</reference>
<evidence type="ECO:0000313" key="2">
    <source>
        <dbReference type="EMBL" id="CAB5043499.1"/>
    </source>
</evidence>
<accession>A0A6J6WY97</accession>
<protein>
    <submittedName>
        <fullName evidence="1">Unannotated protein</fullName>
    </submittedName>
</protein>
<proteinExistence type="predicted"/>
<gene>
    <name evidence="1" type="ORF">UFOPK2942_01337</name>
    <name evidence="2" type="ORF">UFOPK4242_01121</name>
</gene>
<dbReference type="EMBL" id="CAFBQC010000069">
    <property type="protein sequence ID" value="CAB5043499.1"/>
    <property type="molecule type" value="Genomic_DNA"/>
</dbReference>
<evidence type="ECO:0000313" key="1">
    <source>
        <dbReference type="EMBL" id="CAB4790100.1"/>
    </source>
</evidence>
<dbReference type="AlphaFoldDB" id="A0A6J6WY97"/>